<dbReference type="AlphaFoldDB" id="A0A9W4XB15"/>
<name>A0A9W4XB15_9GLOM</name>
<accession>A0A9W4XB15</accession>
<evidence type="ECO:0000313" key="2">
    <source>
        <dbReference type="Proteomes" id="UP001153678"/>
    </source>
</evidence>
<reference evidence="1" key="1">
    <citation type="submission" date="2022-08" db="EMBL/GenBank/DDBJ databases">
        <authorList>
            <person name="Kallberg Y."/>
            <person name="Tangrot J."/>
            <person name="Rosling A."/>
        </authorList>
    </citation>
    <scope>NUCLEOTIDE SEQUENCE</scope>
    <source>
        <strain evidence="1">Wild A</strain>
    </source>
</reference>
<evidence type="ECO:0000313" key="1">
    <source>
        <dbReference type="EMBL" id="CAI2198836.1"/>
    </source>
</evidence>
<dbReference type="EMBL" id="CAMKVN010019663">
    <property type="protein sequence ID" value="CAI2198836.1"/>
    <property type="molecule type" value="Genomic_DNA"/>
</dbReference>
<proteinExistence type="predicted"/>
<feature type="non-terminal residue" evidence="1">
    <location>
        <position position="1"/>
    </location>
</feature>
<dbReference type="Proteomes" id="UP001153678">
    <property type="component" value="Unassembled WGS sequence"/>
</dbReference>
<sequence length="139" mass="15691">ANYDVDFSTNINVGGFFVFKCASHGNLFIFDPYDILKEIKSYPDKYSEYLKALTKPYELIFEDEGDYRYFKLKYNATGKMQGIYGYQVDSKKQSTPLNNTATPTQTQIIVPTNQANCLAANKYSSASLALLTGLFLLKS</sequence>
<gene>
    <name evidence="1" type="ORF">FWILDA_LOCUS18772</name>
</gene>
<protein>
    <submittedName>
        <fullName evidence="1">18176_t:CDS:1</fullName>
    </submittedName>
</protein>
<organism evidence="1 2">
    <name type="scientific">Funneliformis geosporum</name>
    <dbReference type="NCBI Taxonomy" id="1117311"/>
    <lineage>
        <taxon>Eukaryota</taxon>
        <taxon>Fungi</taxon>
        <taxon>Fungi incertae sedis</taxon>
        <taxon>Mucoromycota</taxon>
        <taxon>Glomeromycotina</taxon>
        <taxon>Glomeromycetes</taxon>
        <taxon>Glomerales</taxon>
        <taxon>Glomeraceae</taxon>
        <taxon>Funneliformis</taxon>
    </lineage>
</organism>
<comment type="caution">
    <text evidence="1">The sequence shown here is derived from an EMBL/GenBank/DDBJ whole genome shotgun (WGS) entry which is preliminary data.</text>
</comment>
<keyword evidence="2" id="KW-1185">Reference proteome</keyword>